<organism evidence="1">
    <name type="scientific">Heterosigma akashiwo</name>
    <name type="common">Chromophytic alga</name>
    <name type="synonym">Heterosigma carterae</name>
    <dbReference type="NCBI Taxonomy" id="2829"/>
    <lineage>
        <taxon>Eukaryota</taxon>
        <taxon>Sar</taxon>
        <taxon>Stramenopiles</taxon>
        <taxon>Ochrophyta</taxon>
        <taxon>Raphidophyceae</taxon>
        <taxon>Chattonellales</taxon>
        <taxon>Chattonellaceae</taxon>
        <taxon>Heterosigma</taxon>
    </lineage>
</organism>
<reference evidence="1" key="1">
    <citation type="submission" date="2021-01" db="EMBL/GenBank/DDBJ databases">
        <authorList>
            <person name="Corre E."/>
            <person name="Pelletier E."/>
            <person name="Niang G."/>
            <person name="Scheremetjew M."/>
            <person name="Finn R."/>
            <person name="Kale V."/>
            <person name="Holt S."/>
            <person name="Cochrane G."/>
            <person name="Meng A."/>
            <person name="Brown T."/>
            <person name="Cohen L."/>
        </authorList>
    </citation>
    <scope>NUCLEOTIDE SEQUENCE</scope>
    <source>
        <strain evidence="1">CCMP3107</strain>
    </source>
</reference>
<gene>
    <name evidence="1" type="ORF">HAKA00212_LOCUS3787</name>
</gene>
<evidence type="ECO:0000313" key="1">
    <source>
        <dbReference type="EMBL" id="CAE0625119.1"/>
    </source>
</evidence>
<accession>A0A6V1NV97</accession>
<dbReference type="AlphaFoldDB" id="A0A6V1NV97"/>
<sequence length="175" mass="19606">MPGDFIGEDGYRVNRACQSGAEGCMHLGENFQKPWTTMMRELAASRGYADTPRPFPDPALMVGRAGDILDLLSFMGLSGKEEPVALMAEVLHRRPEAVIIDYDQDIFAEGVAHKPEDCPFAWDGNLGHFHLRREDSGEQDAPPPLFLRVVGEAEKTCRHQMARRLHYLPLEDTGR</sequence>
<proteinExistence type="predicted"/>
<name>A0A6V1NV97_HETAK</name>
<dbReference type="EMBL" id="HBIU01009279">
    <property type="protein sequence ID" value="CAE0625119.1"/>
    <property type="molecule type" value="Transcribed_RNA"/>
</dbReference>
<protein>
    <submittedName>
        <fullName evidence="1">Uncharacterized protein</fullName>
    </submittedName>
</protein>